<dbReference type="KEGG" id="aalg:AREALGSMS7_01917"/>
<dbReference type="AlphaFoldDB" id="A0A221UVW3"/>
<dbReference type="EMBL" id="CP022515">
    <property type="protein sequence ID" value="ASO05380.1"/>
    <property type="molecule type" value="Genomic_DNA"/>
</dbReference>
<proteinExistence type="predicted"/>
<sequence length="34" mass="4147">MVKIPLKCNMIKKNRFYQFSHSQNEYNLSKEKAK</sequence>
<protein>
    <submittedName>
        <fullName evidence="1">Uncharacterized protein</fullName>
    </submittedName>
</protein>
<evidence type="ECO:0000313" key="2">
    <source>
        <dbReference type="Proteomes" id="UP000204551"/>
    </source>
</evidence>
<reference evidence="1 2" key="1">
    <citation type="submission" date="2017-07" db="EMBL/GenBank/DDBJ databases">
        <title>Genome Sequence of Arenibacter algicola Strain SMS7 Isolated from a culture of the Diatom Skeletonema marinoi.</title>
        <authorList>
            <person name="Topel M."/>
            <person name="Pinder M.I.M."/>
            <person name="Johansson O.N."/>
            <person name="Kourtchenko O."/>
            <person name="Godhe A."/>
            <person name="Clarke A.K."/>
        </authorList>
    </citation>
    <scope>NUCLEOTIDE SEQUENCE [LARGE SCALE GENOMIC DNA]</scope>
    <source>
        <strain evidence="1 2">SMS7</strain>
    </source>
</reference>
<dbReference type="STRING" id="616991.GCA_000733925_00283"/>
<organism evidence="1 2">
    <name type="scientific">Arenibacter algicola</name>
    <dbReference type="NCBI Taxonomy" id="616991"/>
    <lineage>
        <taxon>Bacteria</taxon>
        <taxon>Pseudomonadati</taxon>
        <taxon>Bacteroidota</taxon>
        <taxon>Flavobacteriia</taxon>
        <taxon>Flavobacteriales</taxon>
        <taxon>Flavobacteriaceae</taxon>
        <taxon>Arenibacter</taxon>
    </lineage>
</organism>
<accession>A0A221UVW3</accession>
<name>A0A221UVW3_9FLAO</name>
<dbReference type="Proteomes" id="UP000204551">
    <property type="component" value="Chromosome"/>
</dbReference>
<evidence type="ECO:0000313" key="1">
    <source>
        <dbReference type="EMBL" id="ASO05380.1"/>
    </source>
</evidence>
<gene>
    <name evidence="1" type="ORF">AREALGSMS7_01917</name>
</gene>